<dbReference type="GO" id="GO:0004674">
    <property type="term" value="F:protein serine/threonine kinase activity"/>
    <property type="evidence" value="ECO:0007669"/>
    <property type="project" value="UniProtKB-KW"/>
</dbReference>
<name>A0A1U8QC58_NELNU</name>
<dbReference type="FunFam" id="3.80.10.10:FF:000095">
    <property type="entry name" value="LRR receptor-like serine/threonine-protein kinase GSO1"/>
    <property type="match status" value="1"/>
</dbReference>
<keyword evidence="14" id="KW-0418">Kinase</keyword>
<keyword evidence="18" id="KW-0675">Receptor</keyword>
<keyword evidence="12" id="KW-0677">Repeat</keyword>
<keyword evidence="5" id="KW-1003">Cell membrane</keyword>
<evidence type="ECO:0000256" key="14">
    <source>
        <dbReference type="ARBA" id="ARBA00022777"/>
    </source>
</evidence>
<dbReference type="GeneID" id="104612143"/>
<dbReference type="InterPro" id="IPR001245">
    <property type="entry name" value="Ser-Thr/Tyr_kinase_cat_dom"/>
</dbReference>
<evidence type="ECO:0000256" key="21">
    <source>
        <dbReference type="ARBA" id="ARBA00048679"/>
    </source>
</evidence>
<evidence type="ECO:0000256" key="9">
    <source>
        <dbReference type="ARBA" id="ARBA00022679"/>
    </source>
</evidence>
<evidence type="ECO:0000256" key="6">
    <source>
        <dbReference type="ARBA" id="ARBA00022527"/>
    </source>
</evidence>
<feature type="domain" description="Protein kinase" evidence="24">
    <location>
        <begin position="707"/>
        <end position="1005"/>
    </location>
</feature>
<evidence type="ECO:0000256" key="10">
    <source>
        <dbReference type="ARBA" id="ARBA00022692"/>
    </source>
</evidence>
<keyword evidence="10 22" id="KW-0812">Transmembrane</keyword>
<proteinExistence type="inferred from homology"/>
<comment type="subcellular location">
    <subcellularLocation>
        <location evidence="1">Cell membrane</location>
        <topology evidence="1">Single-pass membrane protein</topology>
    </subcellularLocation>
    <subcellularLocation>
        <location evidence="2">Membrane</location>
        <topology evidence="2">Single-pass type I membrane protein</topology>
    </subcellularLocation>
</comment>
<keyword evidence="13" id="KW-0547">Nucleotide-binding</keyword>
<dbReference type="SMART" id="SM00369">
    <property type="entry name" value="LRR_TYP"/>
    <property type="match status" value="7"/>
</dbReference>
<keyword evidence="16 22" id="KW-1133">Transmembrane helix</keyword>
<dbReference type="PANTHER" id="PTHR27008">
    <property type="entry name" value="OS04G0122200 PROTEIN"/>
    <property type="match status" value="1"/>
</dbReference>
<dbReference type="InterPro" id="IPR003591">
    <property type="entry name" value="Leu-rich_rpt_typical-subtyp"/>
</dbReference>
<dbReference type="InterPro" id="IPR032675">
    <property type="entry name" value="LRR_dom_sf"/>
</dbReference>
<dbReference type="InterPro" id="IPR001611">
    <property type="entry name" value="Leu-rich_rpt"/>
</dbReference>
<dbReference type="eggNOG" id="ENOG502R8ZZ">
    <property type="taxonomic scope" value="Eukaryota"/>
</dbReference>
<organism evidence="25 26">
    <name type="scientific">Nelumbo nucifera</name>
    <name type="common">Sacred lotus</name>
    <dbReference type="NCBI Taxonomy" id="4432"/>
    <lineage>
        <taxon>Eukaryota</taxon>
        <taxon>Viridiplantae</taxon>
        <taxon>Streptophyta</taxon>
        <taxon>Embryophyta</taxon>
        <taxon>Tracheophyta</taxon>
        <taxon>Spermatophyta</taxon>
        <taxon>Magnoliopsida</taxon>
        <taxon>Proteales</taxon>
        <taxon>Nelumbonaceae</taxon>
        <taxon>Nelumbo</taxon>
    </lineage>
</organism>
<evidence type="ECO:0000256" key="7">
    <source>
        <dbReference type="ARBA" id="ARBA00022553"/>
    </source>
</evidence>
<evidence type="ECO:0000256" key="18">
    <source>
        <dbReference type="ARBA" id="ARBA00023170"/>
    </source>
</evidence>
<dbReference type="SUPFAM" id="SSF52058">
    <property type="entry name" value="L domain-like"/>
    <property type="match status" value="2"/>
</dbReference>
<dbReference type="PANTHER" id="PTHR27008:SF357">
    <property type="entry name" value="PROTEIN KINASE DOMAIN-CONTAINING PROTEIN"/>
    <property type="match status" value="1"/>
</dbReference>
<dbReference type="FunFam" id="1.10.510.10:FF:000358">
    <property type="entry name" value="Putative leucine-rich repeat receptor-like serine/threonine-protein kinase"/>
    <property type="match status" value="1"/>
</dbReference>
<comment type="similarity">
    <text evidence="3">Belongs to the protein kinase superfamily. Ser/Thr protein kinase family.</text>
</comment>
<evidence type="ECO:0000259" key="24">
    <source>
        <dbReference type="PROSITE" id="PS50011"/>
    </source>
</evidence>
<dbReference type="OMA" id="PSACENS"/>
<dbReference type="RefSeq" id="XP_019055766.1">
    <property type="nucleotide sequence ID" value="XM_019200221.1"/>
</dbReference>
<keyword evidence="6" id="KW-0723">Serine/threonine-protein kinase</keyword>
<dbReference type="EC" id="2.7.11.1" evidence="4"/>
<dbReference type="OrthoDB" id="676979at2759"/>
<dbReference type="InterPro" id="IPR013210">
    <property type="entry name" value="LRR_N_plant-typ"/>
</dbReference>
<evidence type="ECO:0000256" key="12">
    <source>
        <dbReference type="ARBA" id="ARBA00022737"/>
    </source>
</evidence>
<comment type="catalytic activity">
    <reaction evidence="20">
        <text>L-threonyl-[protein] + ATP = O-phospho-L-threonyl-[protein] + ADP + H(+)</text>
        <dbReference type="Rhea" id="RHEA:46608"/>
        <dbReference type="Rhea" id="RHEA-COMP:11060"/>
        <dbReference type="Rhea" id="RHEA-COMP:11605"/>
        <dbReference type="ChEBI" id="CHEBI:15378"/>
        <dbReference type="ChEBI" id="CHEBI:30013"/>
        <dbReference type="ChEBI" id="CHEBI:30616"/>
        <dbReference type="ChEBI" id="CHEBI:61977"/>
        <dbReference type="ChEBI" id="CHEBI:456216"/>
        <dbReference type="EC" id="2.7.11.1"/>
    </reaction>
</comment>
<dbReference type="InParanoid" id="A0A1U8QC58"/>
<dbReference type="InterPro" id="IPR000719">
    <property type="entry name" value="Prot_kinase_dom"/>
</dbReference>
<accession>A0A1U8QC58</accession>
<dbReference type="PRINTS" id="PR00019">
    <property type="entry name" value="LEURICHRPT"/>
</dbReference>
<feature type="transmembrane region" description="Helical" evidence="22">
    <location>
        <begin position="647"/>
        <end position="668"/>
    </location>
</feature>
<evidence type="ECO:0000256" key="4">
    <source>
        <dbReference type="ARBA" id="ARBA00012513"/>
    </source>
</evidence>
<dbReference type="SMART" id="SM00365">
    <property type="entry name" value="LRR_SD22"/>
    <property type="match status" value="6"/>
</dbReference>
<comment type="catalytic activity">
    <reaction evidence="21">
        <text>L-seryl-[protein] + ATP = O-phospho-L-seryl-[protein] + ADP + H(+)</text>
        <dbReference type="Rhea" id="RHEA:17989"/>
        <dbReference type="Rhea" id="RHEA-COMP:9863"/>
        <dbReference type="Rhea" id="RHEA-COMP:11604"/>
        <dbReference type="ChEBI" id="CHEBI:15378"/>
        <dbReference type="ChEBI" id="CHEBI:29999"/>
        <dbReference type="ChEBI" id="CHEBI:30616"/>
        <dbReference type="ChEBI" id="CHEBI:83421"/>
        <dbReference type="ChEBI" id="CHEBI:456216"/>
        <dbReference type="EC" id="2.7.11.1"/>
    </reaction>
</comment>
<keyword evidence="15" id="KW-0067">ATP-binding</keyword>
<dbReference type="AlphaFoldDB" id="A0A1U8QC58"/>
<dbReference type="Pfam" id="PF00560">
    <property type="entry name" value="LRR_1"/>
    <property type="match status" value="5"/>
</dbReference>
<evidence type="ECO:0000256" key="23">
    <source>
        <dbReference type="SAM" id="SignalP"/>
    </source>
</evidence>
<dbReference type="Pfam" id="PF07714">
    <property type="entry name" value="PK_Tyr_Ser-Thr"/>
    <property type="match status" value="1"/>
</dbReference>
<keyword evidence="17 22" id="KW-0472">Membrane</keyword>
<evidence type="ECO:0000256" key="17">
    <source>
        <dbReference type="ARBA" id="ARBA00023136"/>
    </source>
</evidence>
<keyword evidence="25" id="KW-1185">Reference proteome</keyword>
<evidence type="ECO:0000256" key="11">
    <source>
        <dbReference type="ARBA" id="ARBA00022729"/>
    </source>
</evidence>
<evidence type="ECO:0000256" key="1">
    <source>
        <dbReference type="ARBA" id="ARBA00004162"/>
    </source>
</evidence>
<protein>
    <recommendedName>
        <fullName evidence="4">non-specific serine/threonine protein kinase</fullName>
        <ecNumber evidence="4">2.7.11.1</ecNumber>
    </recommendedName>
</protein>
<dbReference type="PROSITE" id="PS50011">
    <property type="entry name" value="PROTEIN_KINASE_DOM"/>
    <property type="match status" value="1"/>
</dbReference>
<dbReference type="FunFam" id="3.30.200.20:FF:000432">
    <property type="entry name" value="LRR receptor-like serine/threonine-protein kinase EFR"/>
    <property type="match status" value="1"/>
</dbReference>
<dbReference type="PROSITE" id="PS51450">
    <property type="entry name" value="LRR"/>
    <property type="match status" value="1"/>
</dbReference>
<reference evidence="26" key="1">
    <citation type="submission" date="2025-08" db="UniProtKB">
        <authorList>
            <consortium name="RefSeq"/>
        </authorList>
    </citation>
    <scope>IDENTIFICATION</scope>
</reference>
<feature type="signal peptide" evidence="23">
    <location>
        <begin position="1"/>
        <end position="25"/>
    </location>
</feature>
<evidence type="ECO:0000256" key="15">
    <source>
        <dbReference type="ARBA" id="ARBA00022840"/>
    </source>
</evidence>
<dbReference type="InterPro" id="IPR008271">
    <property type="entry name" value="Ser/Thr_kinase_AS"/>
</dbReference>
<keyword evidence="19" id="KW-0325">Glycoprotein</keyword>
<evidence type="ECO:0000256" key="19">
    <source>
        <dbReference type="ARBA" id="ARBA00023180"/>
    </source>
</evidence>
<keyword evidence="11 23" id="KW-0732">Signal</keyword>
<dbReference type="FunFam" id="3.80.10.10:FF:000288">
    <property type="entry name" value="LRR receptor-like serine/threonine-protein kinase EFR"/>
    <property type="match status" value="1"/>
</dbReference>
<evidence type="ECO:0000256" key="13">
    <source>
        <dbReference type="ARBA" id="ARBA00022741"/>
    </source>
</evidence>
<dbReference type="Gene3D" id="3.80.10.10">
    <property type="entry name" value="Ribonuclease Inhibitor"/>
    <property type="match status" value="3"/>
</dbReference>
<sequence length="1046" mass="114592">MGLPLLFSFAVSLAFLLHRQAPSIAGDSSPSDILTDKEALISFRSSIAADPSNTLSSWDQNSSPCNWTGVICNNSRQRVVGLDLAGLGMTGTITPYLGNLSFLTSIHLQNNQLSGTLPDRIGGLSRLLVLNMSSNLIEGPIPPNISRCKELTVLDLMGNHLSGEIPARLDQLSKLQVLDLSHNRLSGAIPPSIGNLSSLTTLNLITNFITGLIPHELGTLQNLKMLDLTLNNLTGTVSPSLYNISSLVHFALAANNLWGEIPSDIGDKLPNLLFINFCMNKFTGRIPGSLHNLTKIETIRLSWNFLDGPVPPGLQNLRNIEMYQVGYNWLVSSGDDGLNFITALSNSSRLELLAFGGNLLEGKIPESIGNLSNTLRNLYMGGNRIYGNIPPSIRYLSNLSLLNLSHNLISGEVPTEIGQLKELQVLCLAGNKLSGKIPDSLGDLRNLTKLELSGNELVGRIPTTFGNYQRLLSMDLSNNRLNGSIPKDFFRISSLSYFLNLSKNSLSGPLPQEIGLLENLVTIDLSENRLSGSIPDSIGNCRSLEYLFMARNSFSGQIPRTLGQLWGLNTLDLSSNQLSGPIPPDIKQLQVLHFLNLSFNNLKGEVPTDGVFRNRSSIHLEGNPKLCFPSACENSQGHGRRSSVARIIIPIASSIALCLVLGLLLLILSYRRSTTTTMTTPETPETPVKGQYQMVSYDELRVATGNFDQANLIGSGSFGAVYRGILRQGTVVGVKVINHGTNGALKSFFAECKVLRNVRHRNLVKLITSCSSIDFNNVEFQALVYEFMENGNLGDWLHGKRRHEGGEGMNFVERLNVAIDVASAMDYLHHGCQPPVVHCDLKPRNVLLDVDMNAKVGDFGLARLMAERESQETSSTTTYNCCHVWLTEYLNAEYGLGGKASTRGDVYSFGVVLLELFTGKSPTHEMFMGELSLAKWVQSAIPGNIREILDPELLHQMDYFCPAGYHISPTIQQKSLESMLDVALSCAIDSPQLRINMRVALHALKDIRDTVVRINETVQASPKSMEDSVEADTLVKFNESSWSVVF</sequence>
<evidence type="ECO:0000256" key="2">
    <source>
        <dbReference type="ARBA" id="ARBA00004479"/>
    </source>
</evidence>
<gene>
    <name evidence="26" type="primary">LOC104612143</name>
</gene>
<evidence type="ECO:0000256" key="16">
    <source>
        <dbReference type="ARBA" id="ARBA00022989"/>
    </source>
</evidence>
<feature type="chain" id="PRO_5010564418" description="non-specific serine/threonine protein kinase" evidence="23">
    <location>
        <begin position="26"/>
        <end position="1046"/>
    </location>
</feature>
<dbReference type="Proteomes" id="UP000189703">
    <property type="component" value="Unplaced"/>
</dbReference>
<keyword evidence="8" id="KW-0433">Leucine-rich repeat</keyword>
<dbReference type="InterPro" id="IPR051809">
    <property type="entry name" value="Plant_receptor-like_S/T_kinase"/>
</dbReference>
<dbReference type="Pfam" id="PF08263">
    <property type="entry name" value="LRRNT_2"/>
    <property type="match status" value="1"/>
</dbReference>
<dbReference type="KEGG" id="nnu:104612143"/>
<evidence type="ECO:0000256" key="8">
    <source>
        <dbReference type="ARBA" id="ARBA00022614"/>
    </source>
</evidence>
<dbReference type="GO" id="GO:0005524">
    <property type="term" value="F:ATP binding"/>
    <property type="evidence" value="ECO:0007669"/>
    <property type="project" value="UniProtKB-KW"/>
</dbReference>
<dbReference type="PROSITE" id="PS00108">
    <property type="entry name" value="PROTEIN_KINASE_ST"/>
    <property type="match status" value="1"/>
</dbReference>
<evidence type="ECO:0000256" key="22">
    <source>
        <dbReference type="SAM" id="Phobius"/>
    </source>
</evidence>
<dbReference type="Pfam" id="PF13855">
    <property type="entry name" value="LRR_8"/>
    <property type="match status" value="2"/>
</dbReference>
<evidence type="ECO:0000313" key="26">
    <source>
        <dbReference type="RefSeq" id="XP_019055766.1"/>
    </source>
</evidence>
<keyword evidence="9" id="KW-0808">Transferase</keyword>
<evidence type="ECO:0000256" key="20">
    <source>
        <dbReference type="ARBA" id="ARBA00047899"/>
    </source>
</evidence>
<dbReference type="Gene3D" id="1.10.510.10">
    <property type="entry name" value="Transferase(Phosphotransferase) domain 1"/>
    <property type="match status" value="1"/>
</dbReference>
<dbReference type="InterPro" id="IPR011009">
    <property type="entry name" value="Kinase-like_dom_sf"/>
</dbReference>
<dbReference type="Gene3D" id="3.30.200.20">
    <property type="entry name" value="Phosphorylase Kinase, domain 1"/>
    <property type="match status" value="1"/>
</dbReference>
<evidence type="ECO:0000313" key="25">
    <source>
        <dbReference type="Proteomes" id="UP000189703"/>
    </source>
</evidence>
<dbReference type="GO" id="GO:0005886">
    <property type="term" value="C:plasma membrane"/>
    <property type="evidence" value="ECO:0007669"/>
    <property type="project" value="UniProtKB-SubCell"/>
</dbReference>
<dbReference type="SMART" id="SM00220">
    <property type="entry name" value="S_TKc"/>
    <property type="match status" value="1"/>
</dbReference>
<evidence type="ECO:0000256" key="5">
    <source>
        <dbReference type="ARBA" id="ARBA00022475"/>
    </source>
</evidence>
<dbReference type="SUPFAM" id="SSF56112">
    <property type="entry name" value="Protein kinase-like (PK-like)"/>
    <property type="match status" value="1"/>
</dbReference>
<evidence type="ECO:0000256" key="3">
    <source>
        <dbReference type="ARBA" id="ARBA00008684"/>
    </source>
</evidence>
<keyword evidence="7" id="KW-0597">Phosphoprotein</keyword>